<dbReference type="Pfam" id="PF00834">
    <property type="entry name" value="Ribul_P_3_epim"/>
    <property type="match status" value="1"/>
</dbReference>
<dbReference type="CDD" id="cd00429">
    <property type="entry name" value="RPE"/>
    <property type="match status" value="1"/>
</dbReference>
<dbReference type="HAMAP" id="MF_02227">
    <property type="entry name" value="RPE"/>
    <property type="match status" value="1"/>
</dbReference>
<keyword evidence="9 10" id="KW-0413">Isomerase</keyword>
<evidence type="ECO:0000256" key="8">
    <source>
        <dbReference type="ARBA" id="ARBA00022723"/>
    </source>
</evidence>
<dbReference type="InterPro" id="IPR026019">
    <property type="entry name" value="Ribul_P_3_epim"/>
</dbReference>
<comment type="caution">
    <text evidence="12">The sequence shown here is derived from an EMBL/GenBank/DDBJ whole genome shotgun (WGS) entry which is preliminary data.</text>
</comment>
<evidence type="ECO:0000256" key="4">
    <source>
        <dbReference type="ARBA" id="ARBA00001947"/>
    </source>
</evidence>
<sequence>MNNILIAPSLLAADFANLQRDIEMVNASDADWFHIDVMDGHFVPNISFGMPVIEAINRHAKKPLDVHLMIEKPERYLAEFKKLGAANITVHYEACTHLHRTLQQIKDLGCLAGVVLNPATPVSVLEEILPDCEMVLLMSVNPGYGGQKFIESTYDKVRKLRTMIQEKGLNTLIEIDGGVNQETGQKLVDAGADILIAGSYVFGAKDPIETIANLKKIK</sequence>
<feature type="binding site" evidence="10">
    <location>
        <position position="67"/>
    </location>
    <ligand>
        <name>substrate</name>
    </ligand>
</feature>
<comment type="cofactor">
    <cofactor evidence="4">
        <name>Zn(2+)</name>
        <dbReference type="ChEBI" id="CHEBI:29105"/>
    </cofactor>
</comment>
<comment type="similarity">
    <text evidence="6 10 11">Belongs to the ribulose-phosphate 3-epimerase family.</text>
</comment>
<evidence type="ECO:0000256" key="1">
    <source>
        <dbReference type="ARBA" id="ARBA00001782"/>
    </source>
</evidence>
<accession>A0ABU5RZ48</accession>
<dbReference type="NCBIfam" id="TIGR01163">
    <property type="entry name" value="rpe"/>
    <property type="match status" value="1"/>
</dbReference>
<evidence type="ECO:0000256" key="7">
    <source>
        <dbReference type="ARBA" id="ARBA00013188"/>
    </source>
</evidence>
<feature type="active site" description="Proton donor" evidence="10">
    <location>
        <position position="176"/>
    </location>
</feature>
<keyword evidence="8 10" id="KW-0479">Metal-binding</keyword>
<dbReference type="PROSITE" id="PS01085">
    <property type="entry name" value="RIBUL_P_3_EPIMER_1"/>
    <property type="match status" value="1"/>
</dbReference>
<evidence type="ECO:0000256" key="9">
    <source>
        <dbReference type="ARBA" id="ARBA00023235"/>
    </source>
</evidence>
<dbReference type="PANTHER" id="PTHR11749">
    <property type="entry name" value="RIBULOSE-5-PHOSPHATE-3-EPIMERASE"/>
    <property type="match status" value="1"/>
</dbReference>
<evidence type="ECO:0000256" key="3">
    <source>
        <dbReference type="ARBA" id="ARBA00001941"/>
    </source>
</evidence>
<dbReference type="Gene3D" id="3.20.20.70">
    <property type="entry name" value="Aldolase class I"/>
    <property type="match status" value="1"/>
</dbReference>
<feature type="binding site" evidence="10">
    <location>
        <begin position="198"/>
        <end position="199"/>
    </location>
    <ligand>
        <name>substrate</name>
    </ligand>
</feature>
<proteinExistence type="inferred from homology"/>
<comment type="cofactor">
    <cofactor evidence="3">
        <name>Co(2+)</name>
        <dbReference type="ChEBI" id="CHEBI:48828"/>
    </cofactor>
</comment>
<dbReference type="NCBIfam" id="NF004076">
    <property type="entry name" value="PRK05581.1-4"/>
    <property type="match status" value="1"/>
</dbReference>
<feature type="binding site" evidence="10">
    <location>
        <begin position="176"/>
        <end position="178"/>
    </location>
    <ligand>
        <name>substrate</name>
    </ligand>
</feature>
<feature type="active site" description="Proton acceptor" evidence="10">
    <location>
        <position position="36"/>
    </location>
</feature>
<organism evidence="12 13">
    <name type="scientific">Arcicella gelida</name>
    <dbReference type="NCBI Taxonomy" id="2984195"/>
    <lineage>
        <taxon>Bacteria</taxon>
        <taxon>Pseudomonadati</taxon>
        <taxon>Bacteroidota</taxon>
        <taxon>Cytophagia</taxon>
        <taxon>Cytophagales</taxon>
        <taxon>Flectobacillaceae</taxon>
        <taxon>Arcicella</taxon>
    </lineage>
</organism>
<dbReference type="PIRSF" id="PIRSF001461">
    <property type="entry name" value="RPE"/>
    <property type="match status" value="1"/>
</dbReference>
<reference evidence="12 13" key="1">
    <citation type="submission" date="2023-12" db="EMBL/GenBank/DDBJ databases">
        <title>Novel species of the genus Arcicella isolated from rivers.</title>
        <authorList>
            <person name="Lu H."/>
        </authorList>
    </citation>
    <scope>NUCLEOTIDE SEQUENCE [LARGE SCALE GENOMIC DNA]</scope>
    <source>
        <strain evidence="12 13">DC2W</strain>
    </source>
</reference>
<feature type="binding site" evidence="10">
    <location>
        <position position="36"/>
    </location>
    <ligand>
        <name>a divalent metal cation</name>
        <dbReference type="ChEBI" id="CHEBI:60240"/>
    </ligand>
</feature>
<dbReference type="SUPFAM" id="SSF51366">
    <property type="entry name" value="Ribulose-phoshate binding barrel"/>
    <property type="match status" value="1"/>
</dbReference>
<feature type="binding site" evidence="10">
    <location>
        <begin position="143"/>
        <end position="146"/>
    </location>
    <ligand>
        <name>substrate</name>
    </ligand>
</feature>
<evidence type="ECO:0000256" key="5">
    <source>
        <dbReference type="ARBA" id="ARBA00001954"/>
    </source>
</evidence>
<keyword evidence="13" id="KW-1185">Reference proteome</keyword>
<evidence type="ECO:0000256" key="6">
    <source>
        <dbReference type="ARBA" id="ARBA00009541"/>
    </source>
</evidence>
<comment type="function">
    <text evidence="10">Catalyzes the reversible epimerization of D-ribulose 5-phosphate to D-xylulose 5-phosphate.</text>
</comment>
<keyword evidence="10 11" id="KW-0119">Carbohydrate metabolism</keyword>
<dbReference type="PROSITE" id="PS01086">
    <property type="entry name" value="RIBUL_P_3_EPIMER_2"/>
    <property type="match status" value="1"/>
</dbReference>
<evidence type="ECO:0000256" key="11">
    <source>
        <dbReference type="PIRNR" id="PIRNR001461"/>
    </source>
</evidence>
<comment type="cofactor">
    <cofactor evidence="5">
        <name>Fe(2+)</name>
        <dbReference type="ChEBI" id="CHEBI:29033"/>
    </cofactor>
</comment>
<feature type="binding site" evidence="10">
    <location>
        <position position="9"/>
    </location>
    <ligand>
        <name>substrate</name>
    </ligand>
</feature>
<comment type="pathway">
    <text evidence="10">Carbohydrate degradation.</text>
</comment>
<evidence type="ECO:0000256" key="10">
    <source>
        <dbReference type="HAMAP-Rule" id="MF_02227"/>
    </source>
</evidence>
<evidence type="ECO:0000313" key="12">
    <source>
        <dbReference type="EMBL" id="MEA5401460.1"/>
    </source>
</evidence>
<dbReference type="InterPro" id="IPR011060">
    <property type="entry name" value="RibuloseP-bd_barrel"/>
</dbReference>
<comment type="cofactor">
    <cofactor evidence="2">
        <name>Mn(2+)</name>
        <dbReference type="ChEBI" id="CHEBI:29035"/>
    </cofactor>
</comment>
<dbReference type="EMBL" id="JAYGIL010000002">
    <property type="protein sequence ID" value="MEA5401460.1"/>
    <property type="molecule type" value="Genomic_DNA"/>
</dbReference>
<dbReference type="GO" id="GO:0004750">
    <property type="term" value="F:D-ribulose-phosphate 3-epimerase activity"/>
    <property type="evidence" value="ECO:0007669"/>
    <property type="project" value="UniProtKB-EC"/>
</dbReference>
<feature type="binding site" evidence="10">
    <location>
        <position position="34"/>
    </location>
    <ligand>
        <name>a divalent metal cation</name>
        <dbReference type="ChEBI" id="CHEBI:60240"/>
    </ligand>
</feature>
<dbReference type="InterPro" id="IPR013785">
    <property type="entry name" value="Aldolase_TIM"/>
</dbReference>
<name>A0ABU5RZ48_9BACT</name>
<dbReference type="InterPro" id="IPR000056">
    <property type="entry name" value="Ribul_P_3_epim-like"/>
</dbReference>
<protein>
    <recommendedName>
        <fullName evidence="7 10">Ribulose-phosphate 3-epimerase</fullName>
        <ecNumber evidence="7 10">5.1.3.1</ecNumber>
    </recommendedName>
</protein>
<dbReference type="RefSeq" id="WP_323325111.1">
    <property type="nucleotide sequence ID" value="NZ_JAYGIL010000002.1"/>
</dbReference>
<dbReference type="EC" id="5.1.3.1" evidence="7 10"/>
<dbReference type="Proteomes" id="UP001303899">
    <property type="component" value="Unassembled WGS sequence"/>
</dbReference>
<evidence type="ECO:0000313" key="13">
    <source>
        <dbReference type="Proteomes" id="UP001303899"/>
    </source>
</evidence>
<evidence type="ECO:0000256" key="2">
    <source>
        <dbReference type="ARBA" id="ARBA00001936"/>
    </source>
</evidence>
<comment type="catalytic activity">
    <reaction evidence="1 10 11">
        <text>D-ribulose 5-phosphate = D-xylulose 5-phosphate</text>
        <dbReference type="Rhea" id="RHEA:13677"/>
        <dbReference type="ChEBI" id="CHEBI:57737"/>
        <dbReference type="ChEBI" id="CHEBI:58121"/>
        <dbReference type="EC" id="5.1.3.1"/>
    </reaction>
</comment>
<comment type="cofactor">
    <cofactor evidence="10">
        <name>a divalent metal cation</name>
        <dbReference type="ChEBI" id="CHEBI:60240"/>
    </cofactor>
    <text evidence="10">Binds 1 divalent metal cation per subunit.</text>
</comment>
<feature type="binding site" evidence="10">
    <location>
        <position position="176"/>
    </location>
    <ligand>
        <name>a divalent metal cation</name>
        <dbReference type="ChEBI" id="CHEBI:60240"/>
    </ligand>
</feature>
<gene>
    <name evidence="10 12" type="primary">rpe</name>
    <name evidence="12" type="ORF">VB776_00945</name>
</gene>
<feature type="binding site" evidence="10">
    <location>
        <position position="67"/>
    </location>
    <ligand>
        <name>a divalent metal cation</name>
        <dbReference type="ChEBI" id="CHEBI:60240"/>
    </ligand>
</feature>